<organism evidence="3 4">
    <name type="scientific">Xylaria grammica</name>
    <dbReference type="NCBI Taxonomy" id="363999"/>
    <lineage>
        <taxon>Eukaryota</taxon>
        <taxon>Fungi</taxon>
        <taxon>Dikarya</taxon>
        <taxon>Ascomycota</taxon>
        <taxon>Pezizomycotina</taxon>
        <taxon>Sordariomycetes</taxon>
        <taxon>Xylariomycetidae</taxon>
        <taxon>Xylariales</taxon>
        <taxon>Xylariaceae</taxon>
        <taxon>Xylaria</taxon>
    </lineage>
</organism>
<dbReference type="AlphaFoldDB" id="A0A439DIF4"/>
<evidence type="ECO:0000256" key="1">
    <source>
        <dbReference type="SAM" id="MobiDB-lite"/>
    </source>
</evidence>
<gene>
    <name evidence="3" type="ORF">EKO27_g943</name>
</gene>
<dbReference type="EMBL" id="RYZI01000012">
    <property type="protein sequence ID" value="RWA14163.1"/>
    <property type="molecule type" value="Genomic_DNA"/>
</dbReference>
<dbReference type="PANTHER" id="PTHR43546:SF7">
    <property type="entry name" value="METALLO-BETA-LACTAMASE DOMAIN-CONTAINING PROTEIN"/>
    <property type="match status" value="1"/>
</dbReference>
<evidence type="ECO:0000313" key="3">
    <source>
        <dbReference type="EMBL" id="RWA14163.1"/>
    </source>
</evidence>
<protein>
    <recommendedName>
        <fullName evidence="2">Metallo-beta-lactamase domain-containing protein</fullName>
    </recommendedName>
</protein>
<dbReference type="InterPro" id="IPR001279">
    <property type="entry name" value="Metallo-B-lactamas"/>
</dbReference>
<feature type="region of interest" description="Disordered" evidence="1">
    <location>
        <begin position="1"/>
        <end position="49"/>
    </location>
</feature>
<reference evidence="3 4" key="1">
    <citation type="submission" date="2018-12" db="EMBL/GenBank/DDBJ databases">
        <title>Draft genome sequence of Xylaria grammica IHI A82.</title>
        <authorList>
            <person name="Buettner E."/>
            <person name="Kellner H."/>
        </authorList>
    </citation>
    <scope>NUCLEOTIDE SEQUENCE [LARGE SCALE GENOMIC DNA]</scope>
    <source>
        <strain evidence="3 4">IHI A82</strain>
    </source>
</reference>
<accession>A0A439DIF4</accession>
<feature type="compositionally biased region" description="Low complexity" evidence="1">
    <location>
        <begin position="36"/>
        <end position="49"/>
    </location>
</feature>
<dbReference type="InterPro" id="IPR036866">
    <property type="entry name" value="RibonucZ/Hydroxyglut_hydro"/>
</dbReference>
<sequence length="380" mass="41380">MRHLHLDPSKRIPLLRDQESAGDAPQSLRASKTHTSPSSSFAEHSSSSVSGTKAEDASVYWIGNATTILEWQGLRILTDPNFLHAGDHVHLGPGVTAQRLKDPAVDLHELPPIDLVLLSHYHEDHFDRLECLTSEARYAGSGGGLIGHGGTSEKVEEGGTGGGPFRAVYGVDTFESLMLHLGDAKPGKAPMLKITAMPGKHVPPGPLAAVNNLLGAVPPTNGWLLEMGWSSSTTRTGSQTIDTGYRIYISGDTLFVDELREIPKFIREQQLAQNLRSSHSPVDGAGTRIDLMIVHLGGTTIPGPNMPLLMVTMDARQGAELMRLLNPNLTIPVHFDDYSVFLSPLKDFKTEVANMGAEWRDRVVYLDRGEQFRFRVGESS</sequence>
<keyword evidence="4" id="KW-1185">Reference proteome</keyword>
<dbReference type="Gene3D" id="3.60.15.10">
    <property type="entry name" value="Ribonuclease Z/Hydroxyacylglutathione hydrolase-like"/>
    <property type="match status" value="2"/>
</dbReference>
<feature type="compositionally biased region" description="Basic and acidic residues" evidence="1">
    <location>
        <begin position="1"/>
        <end position="19"/>
    </location>
</feature>
<feature type="domain" description="Metallo-beta-lactamase" evidence="2">
    <location>
        <begin position="75"/>
        <end position="335"/>
    </location>
</feature>
<dbReference type="Pfam" id="PF12706">
    <property type="entry name" value="Lactamase_B_2"/>
    <property type="match status" value="1"/>
</dbReference>
<comment type="caution">
    <text evidence="3">The sequence shown here is derived from an EMBL/GenBank/DDBJ whole genome shotgun (WGS) entry which is preliminary data.</text>
</comment>
<dbReference type="Proteomes" id="UP000286045">
    <property type="component" value="Unassembled WGS sequence"/>
</dbReference>
<dbReference type="PANTHER" id="PTHR43546">
    <property type="entry name" value="UPF0173 METAL-DEPENDENT HYDROLASE MJ1163-RELATED"/>
    <property type="match status" value="1"/>
</dbReference>
<dbReference type="InterPro" id="IPR050114">
    <property type="entry name" value="UPF0173_UPF0282_UlaG_hydrolase"/>
</dbReference>
<dbReference type="SUPFAM" id="SSF56281">
    <property type="entry name" value="Metallo-hydrolase/oxidoreductase"/>
    <property type="match status" value="1"/>
</dbReference>
<evidence type="ECO:0000259" key="2">
    <source>
        <dbReference type="Pfam" id="PF12706"/>
    </source>
</evidence>
<dbReference type="STRING" id="363999.A0A439DIF4"/>
<name>A0A439DIF4_9PEZI</name>
<proteinExistence type="predicted"/>
<evidence type="ECO:0000313" key="4">
    <source>
        <dbReference type="Proteomes" id="UP000286045"/>
    </source>
</evidence>